<gene>
    <name evidence="1" type="ORF">SK128_021818</name>
</gene>
<reference evidence="1 2" key="1">
    <citation type="submission" date="2023-11" db="EMBL/GenBank/DDBJ databases">
        <title>Halocaridina rubra genome assembly.</title>
        <authorList>
            <person name="Smith C."/>
        </authorList>
    </citation>
    <scope>NUCLEOTIDE SEQUENCE [LARGE SCALE GENOMIC DNA]</scope>
    <source>
        <strain evidence="1">EP-1</strain>
        <tissue evidence="1">Whole</tissue>
    </source>
</reference>
<accession>A0AAN8WP28</accession>
<proteinExistence type="predicted"/>
<dbReference type="AlphaFoldDB" id="A0AAN8WP28"/>
<comment type="caution">
    <text evidence="1">The sequence shown here is derived from an EMBL/GenBank/DDBJ whole genome shotgun (WGS) entry which is preliminary data.</text>
</comment>
<dbReference type="Proteomes" id="UP001381693">
    <property type="component" value="Unassembled WGS sequence"/>
</dbReference>
<organism evidence="1 2">
    <name type="scientific">Halocaridina rubra</name>
    <name type="common">Hawaiian red shrimp</name>
    <dbReference type="NCBI Taxonomy" id="373956"/>
    <lineage>
        <taxon>Eukaryota</taxon>
        <taxon>Metazoa</taxon>
        <taxon>Ecdysozoa</taxon>
        <taxon>Arthropoda</taxon>
        <taxon>Crustacea</taxon>
        <taxon>Multicrustacea</taxon>
        <taxon>Malacostraca</taxon>
        <taxon>Eumalacostraca</taxon>
        <taxon>Eucarida</taxon>
        <taxon>Decapoda</taxon>
        <taxon>Pleocyemata</taxon>
        <taxon>Caridea</taxon>
        <taxon>Atyoidea</taxon>
        <taxon>Atyidae</taxon>
        <taxon>Halocaridina</taxon>
    </lineage>
</organism>
<name>A0AAN8WP28_HALRR</name>
<keyword evidence="2" id="KW-1185">Reference proteome</keyword>
<sequence length="52" mass="5631">MTISGLASLESGRAIQVSNCFRGKKIHNLALHHASHSVTITSNFLGKVLQQE</sequence>
<dbReference type="EMBL" id="JAXCGZ010020943">
    <property type="protein sequence ID" value="KAK7063106.1"/>
    <property type="molecule type" value="Genomic_DNA"/>
</dbReference>
<protein>
    <submittedName>
        <fullName evidence="1">Uncharacterized protein</fullName>
    </submittedName>
</protein>
<evidence type="ECO:0000313" key="2">
    <source>
        <dbReference type="Proteomes" id="UP001381693"/>
    </source>
</evidence>
<evidence type="ECO:0000313" key="1">
    <source>
        <dbReference type="EMBL" id="KAK7063106.1"/>
    </source>
</evidence>